<dbReference type="InParanoid" id="A0A263D082"/>
<proteinExistence type="predicted"/>
<dbReference type="Gene3D" id="3.30.70.20">
    <property type="match status" value="1"/>
</dbReference>
<evidence type="ECO:0000313" key="11">
    <source>
        <dbReference type="Proteomes" id="UP000242444"/>
    </source>
</evidence>
<dbReference type="Pfam" id="PF06902">
    <property type="entry name" value="Fer4_19"/>
    <property type="match status" value="1"/>
</dbReference>
<gene>
    <name evidence="10" type="ORF">CFN78_19865</name>
</gene>
<dbReference type="Proteomes" id="UP000242444">
    <property type="component" value="Unassembled WGS sequence"/>
</dbReference>
<dbReference type="InterPro" id="IPR051269">
    <property type="entry name" value="Fe-S_cluster_ET"/>
</dbReference>
<dbReference type="InterPro" id="IPR017896">
    <property type="entry name" value="4Fe4S_Fe-S-bd"/>
</dbReference>
<name>A0A263D082_9PSEU</name>
<dbReference type="InterPro" id="IPR001080">
    <property type="entry name" value="3Fe4S_ferredoxin"/>
</dbReference>
<accession>A0A263D082</accession>
<dbReference type="GO" id="GO:0009055">
    <property type="term" value="F:electron transfer activity"/>
    <property type="evidence" value="ECO:0007669"/>
    <property type="project" value="UniProtKB-UniRule"/>
</dbReference>
<evidence type="ECO:0000256" key="6">
    <source>
        <dbReference type="ARBA" id="ARBA00023014"/>
    </source>
</evidence>
<evidence type="ECO:0000256" key="8">
    <source>
        <dbReference type="RuleBase" id="RU368020"/>
    </source>
</evidence>
<evidence type="ECO:0000313" key="10">
    <source>
        <dbReference type="EMBL" id="OZM71538.1"/>
    </source>
</evidence>
<reference evidence="10 11" key="1">
    <citation type="submission" date="2017-07" db="EMBL/GenBank/DDBJ databases">
        <title>Amycolatopsis antarcticus sp. nov., isolated from the surface of an Antarcticus brown macroalga.</title>
        <authorList>
            <person name="Wang J."/>
            <person name="Leiva S."/>
            <person name="Huang J."/>
            <person name="Huang Y."/>
        </authorList>
    </citation>
    <scope>NUCLEOTIDE SEQUENCE [LARGE SCALE GENOMIC DNA]</scope>
    <source>
        <strain evidence="10 11">AU-G6</strain>
    </source>
</reference>
<dbReference type="GO" id="GO:0051538">
    <property type="term" value="F:3 iron, 4 sulfur cluster binding"/>
    <property type="evidence" value="ECO:0007669"/>
    <property type="project" value="UniProtKB-KW"/>
</dbReference>
<evidence type="ECO:0000256" key="1">
    <source>
        <dbReference type="ARBA" id="ARBA00001927"/>
    </source>
</evidence>
<comment type="cofactor">
    <cofactor evidence="1">
        <name>[3Fe-4S] cluster</name>
        <dbReference type="ChEBI" id="CHEBI:21137"/>
    </cofactor>
</comment>
<keyword evidence="5 8" id="KW-0408">Iron</keyword>
<keyword evidence="6 8" id="KW-0411">Iron-sulfur</keyword>
<keyword evidence="3 8" id="KW-0479">Metal-binding</keyword>
<sequence>MTVRADRDRCIGAGMCVLTAPEAFDQDEEGIVLTLLDRPDGEAAEEAARACPSGALVITN</sequence>
<dbReference type="AlphaFoldDB" id="A0A263D082"/>
<keyword evidence="2 8" id="KW-0813">Transport</keyword>
<dbReference type="PANTHER" id="PTHR36923:SF3">
    <property type="entry name" value="FERREDOXIN"/>
    <property type="match status" value="1"/>
</dbReference>
<evidence type="ECO:0000256" key="3">
    <source>
        <dbReference type="ARBA" id="ARBA00022723"/>
    </source>
</evidence>
<keyword evidence="7" id="KW-0003">3Fe-4S</keyword>
<dbReference type="GO" id="GO:0005506">
    <property type="term" value="F:iron ion binding"/>
    <property type="evidence" value="ECO:0007669"/>
    <property type="project" value="UniProtKB-UniRule"/>
</dbReference>
<evidence type="ECO:0000256" key="5">
    <source>
        <dbReference type="ARBA" id="ARBA00023004"/>
    </source>
</evidence>
<feature type="domain" description="4Fe-4S ferredoxin-type" evidence="9">
    <location>
        <begin position="1"/>
        <end position="29"/>
    </location>
</feature>
<dbReference type="OrthoDB" id="14703at2"/>
<evidence type="ECO:0000256" key="4">
    <source>
        <dbReference type="ARBA" id="ARBA00022982"/>
    </source>
</evidence>
<keyword evidence="11" id="KW-1185">Reference proteome</keyword>
<dbReference type="PRINTS" id="PR00352">
    <property type="entry name" value="3FE4SFRDOXIN"/>
</dbReference>
<evidence type="ECO:0000256" key="2">
    <source>
        <dbReference type="ARBA" id="ARBA00022448"/>
    </source>
</evidence>
<dbReference type="RefSeq" id="WP_094864485.1">
    <property type="nucleotide sequence ID" value="NZ_NKYE01000013.1"/>
</dbReference>
<keyword evidence="4 8" id="KW-0249">Electron transport</keyword>
<evidence type="ECO:0000259" key="9">
    <source>
        <dbReference type="PROSITE" id="PS51379"/>
    </source>
</evidence>
<dbReference type="EMBL" id="NKYE01000013">
    <property type="protein sequence ID" value="OZM71538.1"/>
    <property type="molecule type" value="Genomic_DNA"/>
</dbReference>
<dbReference type="InterPro" id="IPR010693">
    <property type="entry name" value="Divergent_4Fe-4S_mono-cluster"/>
</dbReference>
<evidence type="ECO:0000256" key="7">
    <source>
        <dbReference type="ARBA" id="ARBA00023291"/>
    </source>
</evidence>
<protein>
    <recommendedName>
        <fullName evidence="8">Ferredoxin</fullName>
    </recommendedName>
</protein>
<comment type="function">
    <text evidence="8">Ferredoxins are iron-sulfur proteins that transfer electrons in a wide variety of metabolic reactions.</text>
</comment>
<dbReference type="PROSITE" id="PS51379">
    <property type="entry name" value="4FE4S_FER_2"/>
    <property type="match status" value="1"/>
</dbReference>
<comment type="caution">
    <text evidence="10">The sequence shown here is derived from an EMBL/GenBank/DDBJ whole genome shotgun (WGS) entry which is preliminary data.</text>
</comment>
<dbReference type="PANTHER" id="PTHR36923">
    <property type="entry name" value="FERREDOXIN"/>
    <property type="match status" value="1"/>
</dbReference>
<organism evidence="10 11">
    <name type="scientific">Amycolatopsis antarctica</name>
    <dbReference type="NCBI Taxonomy" id="1854586"/>
    <lineage>
        <taxon>Bacteria</taxon>
        <taxon>Bacillati</taxon>
        <taxon>Actinomycetota</taxon>
        <taxon>Actinomycetes</taxon>
        <taxon>Pseudonocardiales</taxon>
        <taxon>Pseudonocardiaceae</taxon>
        <taxon>Amycolatopsis</taxon>
    </lineage>
</organism>
<dbReference type="SUPFAM" id="SSF54862">
    <property type="entry name" value="4Fe-4S ferredoxins"/>
    <property type="match status" value="1"/>
</dbReference>